<accession>F9ZWY0</accession>
<evidence type="ECO:0000313" key="3">
    <source>
        <dbReference type="Proteomes" id="UP000008888"/>
    </source>
</evidence>
<dbReference type="KEGG" id="mmt:Metme_3787"/>
<gene>
    <name evidence="2" type="ordered locus">Metme_3787</name>
</gene>
<feature type="region of interest" description="Disordered" evidence="1">
    <location>
        <begin position="29"/>
        <end position="49"/>
    </location>
</feature>
<dbReference type="AlphaFoldDB" id="F9ZWY0"/>
<reference key="2">
    <citation type="submission" date="2011-05" db="EMBL/GenBank/DDBJ databases">
        <title>Complete genome sequence of the aerobic marine methanotroph Methylomonas methanica MC09.</title>
        <authorList>
            <person name="Boden R."/>
            <person name="Cunliffe M."/>
            <person name="Scanlan J."/>
            <person name="Moussard H."/>
            <person name="Kits K.D."/>
            <person name="Klotz M."/>
            <person name="Jetten M."/>
            <person name="Vuilleumier S."/>
            <person name="Han J."/>
            <person name="Peters L."/>
            <person name="Mikhailova N."/>
            <person name="Teshima H."/>
            <person name="Tapia R."/>
            <person name="Kyrpides N."/>
            <person name="Ivanova N."/>
            <person name="Pagani I."/>
            <person name="Cheng J.-F."/>
            <person name="Goodwin L."/>
            <person name="Han C."/>
            <person name="Hauser L."/>
            <person name="Land M."/>
            <person name="Lapidus A."/>
            <person name="Lucas S."/>
            <person name="Pitluck S."/>
            <person name="Woyke T."/>
            <person name="Stein L.Y."/>
            <person name="Murrell C."/>
        </authorList>
    </citation>
    <scope>NUCLEOTIDE SEQUENCE</scope>
    <source>
        <strain>MC09</strain>
    </source>
</reference>
<proteinExistence type="predicted"/>
<keyword evidence="3" id="KW-1185">Reference proteome</keyword>
<protein>
    <submittedName>
        <fullName evidence="2">Uncharacterized protein</fullName>
    </submittedName>
</protein>
<reference evidence="3" key="3">
    <citation type="submission" date="2011-05" db="EMBL/GenBank/DDBJ databases">
        <title>Complete sequence of Methylomonas methanica MC09.</title>
        <authorList>
            <consortium name="US DOE Joint Genome Institute"/>
            <person name="Lucas S."/>
            <person name="Han J."/>
            <person name="Lapidus A."/>
            <person name="Cheng J.-F."/>
            <person name="Goodwin L."/>
            <person name="Pitluck S."/>
            <person name="Peters L."/>
            <person name="Mikhailova N."/>
            <person name="Teshima H."/>
            <person name="Han C."/>
            <person name="Tapia R."/>
            <person name="Land M."/>
            <person name="Hauser L."/>
            <person name="Kyrpides N."/>
            <person name="Ivanova N."/>
            <person name="Pagani I."/>
            <person name="Stein L."/>
            <person name="Woyke T."/>
        </authorList>
    </citation>
    <scope>NUCLEOTIDE SEQUENCE [LARGE SCALE GENOMIC DNA]</scope>
    <source>
        <strain evidence="3">MC09</strain>
    </source>
</reference>
<organism evidence="2 3">
    <name type="scientific">Methylomonas methanica (strain DSM 25384 / MC09)</name>
    <dbReference type="NCBI Taxonomy" id="857087"/>
    <lineage>
        <taxon>Bacteria</taxon>
        <taxon>Pseudomonadati</taxon>
        <taxon>Pseudomonadota</taxon>
        <taxon>Gammaproteobacteria</taxon>
        <taxon>Methylococcales</taxon>
        <taxon>Methylococcaceae</taxon>
        <taxon>Methylomonas</taxon>
    </lineage>
</organism>
<dbReference type="eggNOG" id="COG1484">
    <property type="taxonomic scope" value="Bacteria"/>
</dbReference>
<dbReference type="HOGENOM" id="CLU_3137593_0_0_6"/>
<evidence type="ECO:0000313" key="2">
    <source>
        <dbReference type="EMBL" id="AEG02142.1"/>
    </source>
</evidence>
<reference evidence="2 3" key="1">
    <citation type="journal article" date="2011" name="J. Bacteriol.">
        <title>Complete Genome Sequence of the Aerobic Marine Methanotroph Methylomonas methanica MC09.</title>
        <authorList>
            <person name="Boden R."/>
            <person name="Cunliffe M."/>
            <person name="Scanlan J."/>
            <person name="Moussard H."/>
            <person name="Kits K.D."/>
            <person name="Klotz M.G."/>
            <person name="Jetten M.S."/>
            <person name="Vuilleumier S."/>
            <person name="Han J."/>
            <person name="Peters L."/>
            <person name="Mikhailova N."/>
            <person name="Teshima H."/>
            <person name="Tapia R."/>
            <person name="Kyrpides N."/>
            <person name="Ivanova N."/>
            <person name="Pagani I."/>
            <person name="Cheng J.F."/>
            <person name="Goodwin L."/>
            <person name="Han C."/>
            <person name="Hauser L."/>
            <person name="Land M.L."/>
            <person name="Lapidus A."/>
            <person name="Lucas S."/>
            <person name="Pitluck S."/>
            <person name="Woyke T."/>
            <person name="Stein L."/>
            <person name="Murrell J.C."/>
        </authorList>
    </citation>
    <scope>NUCLEOTIDE SEQUENCE [LARGE SCALE GENOMIC DNA]</scope>
    <source>
        <strain evidence="2 3">MC09</strain>
    </source>
</reference>
<evidence type="ECO:0000256" key="1">
    <source>
        <dbReference type="SAM" id="MobiDB-lite"/>
    </source>
</evidence>
<sequence>MSIDRSLQLKTLHLYGMAAAWNEWQAEYGSQQKPVIPEDRRRTGGSAGS</sequence>
<dbReference type="EMBL" id="CP002738">
    <property type="protein sequence ID" value="AEG02142.1"/>
    <property type="molecule type" value="Genomic_DNA"/>
</dbReference>
<name>F9ZWY0_METMM</name>
<dbReference type="Proteomes" id="UP000008888">
    <property type="component" value="Chromosome"/>
</dbReference>
<dbReference type="STRING" id="857087.Metme_3787"/>
<dbReference type="RefSeq" id="WP_013820359.1">
    <property type="nucleotide sequence ID" value="NC_015572.1"/>
</dbReference>